<evidence type="ECO:0000313" key="2">
    <source>
        <dbReference type="Proteomes" id="UP000000366"/>
    </source>
</evidence>
<sequence length="269" mass="29022">MSLWTCTLDDGVVTAIYRNPPMNYFCAEGAAELGALVESWRDPAVKAVVLSGGMAGRFITHYSVEELLSYAEDRAAMRQAGTALNDGYHALLLGLRDLPKPVIVAMNGDAMGGGFELCLACDLRIAQRGDFRYGLPEVKLGILPGGSGTQRLSRLIGAGRAIEFILRGRIVEPAVALEMGLVHELADDALRRAQQIAHEMVLTPPFAMAMAKRAVYEGSDTSLAAGLKLEGERFLETMLSDGSVSAMRAYVAQPLEARRAWLEKPPAAR</sequence>
<dbReference type="EMBL" id="CP000555">
    <property type="protein sequence ID" value="ABM95613.1"/>
    <property type="molecule type" value="Genomic_DNA"/>
</dbReference>
<dbReference type="CDD" id="cd06558">
    <property type="entry name" value="crotonase-like"/>
    <property type="match status" value="1"/>
</dbReference>
<dbReference type="Gene3D" id="3.90.226.10">
    <property type="entry name" value="2-enoyl-CoA Hydratase, Chain A, domain 1"/>
    <property type="match status" value="1"/>
</dbReference>
<dbReference type="RefSeq" id="WP_011830243.1">
    <property type="nucleotide sequence ID" value="NC_008825.1"/>
</dbReference>
<organism evidence="1 2">
    <name type="scientific">Methylibium petroleiphilum (strain ATCC BAA-1232 / LMG 22953 / PM1)</name>
    <dbReference type="NCBI Taxonomy" id="420662"/>
    <lineage>
        <taxon>Bacteria</taxon>
        <taxon>Pseudomonadati</taxon>
        <taxon>Pseudomonadota</taxon>
        <taxon>Betaproteobacteria</taxon>
        <taxon>Burkholderiales</taxon>
        <taxon>Sphaerotilaceae</taxon>
        <taxon>Methylibium</taxon>
    </lineage>
</organism>
<gene>
    <name evidence="1" type="ordered locus">Mpe_A2659</name>
</gene>
<protein>
    <submittedName>
        <fullName evidence="1">3-hydroxybutyryl-CoA dehydratase</fullName>
        <ecNumber evidence="1">4.2.1.55</ecNumber>
    </submittedName>
</protein>
<reference evidence="1 2" key="1">
    <citation type="journal article" date="2007" name="J. Bacteriol.">
        <title>Whole-genome analysis of the methyl tert-butyl ether-degrading beta-proteobacterium Methylibium petroleiphilum PM1.</title>
        <authorList>
            <person name="Kane S.R."/>
            <person name="Chakicherla A.Y."/>
            <person name="Chain P.S.G."/>
            <person name="Schmidt R."/>
            <person name="Shin M.W."/>
            <person name="Legler T.C."/>
            <person name="Scow K.M."/>
            <person name="Larimer F.W."/>
            <person name="Lucas S.M."/>
            <person name="Richardson P.M."/>
            <person name="Hristova K.R."/>
        </authorList>
    </citation>
    <scope>NUCLEOTIDE SEQUENCE [LARGE SCALE GENOMIC DNA]</scope>
    <source>
        <strain evidence="2">ATCC BAA-1232 / LMG 22953 / PM1</strain>
    </source>
</reference>
<dbReference type="KEGG" id="mpt:Mpe_A2659"/>
<proteinExistence type="predicted"/>
<dbReference type="GO" id="GO:0006635">
    <property type="term" value="P:fatty acid beta-oxidation"/>
    <property type="evidence" value="ECO:0007669"/>
    <property type="project" value="TreeGrafter"/>
</dbReference>
<name>A2SJ74_METPP</name>
<accession>A2SJ74</accession>
<keyword evidence="1" id="KW-0456">Lyase</keyword>
<dbReference type="InterPro" id="IPR001753">
    <property type="entry name" value="Enoyl-CoA_hydra/iso"/>
</dbReference>
<dbReference type="PANTHER" id="PTHR11941">
    <property type="entry name" value="ENOYL-COA HYDRATASE-RELATED"/>
    <property type="match status" value="1"/>
</dbReference>
<dbReference type="HOGENOM" id="CLU_009834_7_6_4"/>
<dbReference type="InterPro" id="IPR029045">
    <property type="entry name" value="ClpP/crotonase-like_dom_sf"/>
</dbReference>
<dbReference type="eggNOG" id="COG1024">
    <property type="taxonomic scope" value="Bacteria"/>
</dbReference>
<evidence type="ECO:0000313" key="1">
    <source>
        <dbReference type="EMBL" id="ABM95613.1"/>
    </source>
</evidence>
<dbReference type="GO" id="GO:0016829">
    <property type="term" value="F:lyase activity"/>
    <property type="evidence" value="ECO:0007669"/>
    <property type="project" value="UniProtKB-KW"/>
</dbReference>
<dbReference type="AlphaFoldDB" id="A2SJ74"/>
<dbReference type="STRING" id="420662.Mpe_A2659"/>
<dbReference type="SUPFAM" id="SSF52096">
    <property type="entry name" value="ClpP/crotonase"/>
    <property type="match status" value="1"/>
</dbReference>
<dbReference type="PANTHER" id="PTHR11941:SF54">
    <property type="entry name" value="ENOYL-COA HYDRATASE, MITOCHONDRIAL"/>
    <property type="match status" value="1"/>
</dbReference>
<keyword evidence="2" id="KW-1185">Reference proteome</keyword>
<dbReference type="Pfam" id="PF00378">
    <property type="entry name" value="ECH_1"/>
    <property type="match status" value="1"/>
</dbReference>
<dbReference type="Proteomes" id="UP000000366">
    <property type="component" value="Chromosome"/>
</dbReference>
<dbReference type="EC" id="4.2.1.55" evidence="1"/>